<organism evidence="5 6">
    <name type="scientific">Streptomyces polygonati</name>
    <dbReference type="NCBI Taxonomy" id="1617087"/>
    <lineage>
        <taxon>Bacteria</taxon>
        <taxon>Bacillati</taxon>
        <taxon>Actinomycetota</taxon>
        <taxon>Actinomycetes</taxon>
        <taxon>Kitasatosporales</taxon>
        <taxon>Streptomycetaceae</taxon>
        <taxon>Streptomyces</taxon>
    </lineage>
</organism>
<dbReference type="InterPro" id="IPR050109">
    <property type="entry name" value="HTH-type_TetR-like_transc_reg"/>
</dbReference>
<dbReference type="InterPro" id="IPR001647">
    <property type="entry name" value="HTH_TetR"/>
</dbReference>
<evidence type="ECO:0000313" key="5">
    <source>
        <dbReference type="EMBL" id="MFC4036106.1"/>
    </source>
</evidence>
<name>A0ABV8I224_9ACTN</name>
<evidence type="ECO:0000256" key="1">
    <source>
        <dbReference type="ARBA" id="ARBA00023125"/>
    </source>
</evidence>
<reference evidence="6" key="1">
    <citation type="journal article" date="2019" name="Int. J. Syst. Evol. Microbiol.">
        <title>The Global Catalogue of Microorganisms (GCM) 10K type strain sequencing project: providing services to taxonomists for standard genome sequencing and annotation.</title>
        <authorList>
            <consortium name="The Broad Institute Genomics Platform"/>
            <consortium name="The Broad Institute Genome Sequencing Center for Infectious Disease"/>
            <person name="Wu L."/>
            <person name="Ma J."/>
        </authorList>
    </citation>
    <scope>NUCLEOTIDE SEQUENCE [LARGE SCALE GENOMIC DNA]</scope>
    <source>
        <strain evidence="6">CGMCC 4.7237</strain>
    </source>
</reference>
<feature type="domain" description="HTH tetR-type" evidence="4">
    <location>
        <begin position="12"/>
        <end position="73"/>
    </location>
</feature>
<evidence type="ECO:0000256" key="3">
    <source>
        <dbReference type="SAM" id="MobiDB-lite"/>
    </source>
</evidence>
<accession>A0ABV8I224</accession>
<keyword evidence="6" id="KW-1185">Reference proteome</keyword>
<dbReference type="InterPro" id="IPR009057">
    <property type="entry name" value="Homeodomain-like_sf"/>
</dbReference>
<dbReference type="PANTHER" id="PTHR30055">
    <property type="entry name" value="HTH-TYPE TRANSCRIPTIONAL REGULATOR RUTR"/>
    <property type="match status" value="1"/>
</dbReference>
<dbReference type="SUPFAM" id="SSF46689">
    <property type="entry name" value="Homeodomain-like"/>
    <property type="match status" value="1"/>
</dbReference>
<sequence>MHRRARSQEAKLRRAEDLLDAARLLAAERGGVRHITLAAVTEAAGLHPSAVRRYFDSKEELLLELAERGWNQWRDLLTAHLADAGDLDPARTATAVAATLAAQPLFCDLLTHVPLSLEGDVGIERARRYKTNSFSAYDAIVDALTGAGTMTTAQVQDLITAALGLTANLWQLSHPTRTLAELYATNARWGHAALDFEPRLTRLLQAMAAGLTAPDQPAGSAAASRAHRRAAPSPLSGSPPGPLPPGGTGSRRQG</sequence>
<dbReference type="Pfam" id="PF17929">
    <property type="entry name" value="TetR_C_34"/>
    <property type="match status" value="1"/>
</dbReference>
<evidence type="ECO:0000259" key="4">
    <source>
        <dbReference type="PROSITE" id="PS50977"/>
    </source>
</evidence>
<feature type="DNA-binding region" description="H-T-H motif" evidence="2">
    <location>
        <begin position="36"/>
        <end position="55"/>
    </location>
</feature>
<dbReference type="EMBL" id="JBHSBB010000036">
    <property type="protein sequence ID" value="MFC4036106.1"/>
    <property type="molecule type" value="Genomic_DNA"/>
</dbReference>
<dbReference type="RefSeq" id="WP_386437230.1">
    <property type="nucleotide sequence ID" value="NZ_JBHSBB010000036.1"/>
</dbReference>
<dbReference type="InterPro" id="IPR041483">
    <property type="entry name" value="TetR_C_34"/>
</dbReference>
<dbReference type="PROSITE" id="PS50977">
    <property type="entry name" value="HTH_TETR_2"/>
    <property type="match status" value="1"/>
</dbReference>
<protein>
    <submittedName>
        <fullName evidence="5">TetR family transcriptional regulator</fullName>
    </submittedName>
</protein>
<evidence type="ECO:0000313" key="6">
    <source>
        <dbReference type="Proteomes" id="UP001595765"/>
    </source>
</evidence>
<dbReference type="Gene3D" id="1.10.357.10">
    <property type="entry name" value="Tetracycline Repressor, domain 2"/>
    <property type="match status" value="1"/>
</dbReference>
<feature type="region of interest" description="Disordered" evidence="3">
    <location>
        <begin position="213"/>
        <end position="254"/>
    </location>
</feature>
<dbReference type="Proteomes" id="UP001595765">
    <property type="component" value="Unassembled WGS sequence"/>
</dbReference>
<keyword evidence="1 2" id="KW-0238">DNA-binding</keyword>
<dbReference type="PANTHER" id="PTHR30055:SF178">
    <property type="entry name" value="POSSIBLE TRANSCRIPTIONAL REGULATORY PROTEIN"/>
    <property type="match status" value="1"/>
</dbReference>
<gene>
    <name evidence="5" type="ORF">ACFO3J_32340</name>
</gene>
<proteinExistence type="predicted"/>
<evidence type="ECO:0000256" key="2">
    <source>
        <dbReference type="PROSITE-ProRule" id="PRU00335"/>
    </source>
</evidence>
<comment type="caution">
    <text evidence="5">The sequence shown here is derived from an EMBL/GenBank/DDBJ whole genome shotgun (WGS) entry which is preliminary data.</text>
</comment>
<dbReference type="Pfam" id="PF00440">
    <property type="entry name" value="TetR_N"/>
    <property type="match status" value="1"/>
</dbReference>